<keyword evidence="3 7" id="KW-0378">Hydrolase</keyword>
<dbReference type="AlphaFoldDB" id="A0A8G2HRI5"/>
<dbReference type="Proteomes" id="UP000255284">
    <property type="component" value="Unassembled WGS sequence"/>
</dbReference>
<dbReference type="PANTHER" id="PTHR47053:SF1">
    <property type="entry name" value="MUREIN DD-ENDOPEPTIDASE MEPH-RELATED"/>
    <property type="match status" value="1"/>
</dbReference>
<proteinExistence type="inferred from homology"/>
<evidence type="ECO:0000256" key="3">
    <source>
        <dbReference type="ARBA" id="ARBA00022801"/>
    </source>
</evidence>
<dbReference type="SUPFAM" id="SSF54001">
    <property type="entry name" value="Cysteine proteinases"/>
    <property type="match status" value="1"/>
</dbReference>
<evidence type="ECO:0000256" key="2">
    <source>
        <dbReference type="ARBA" id="ARBA00022670"/>
    </source>
</evidence>
<dbReference type="InterPro" id="IPR051202">
    <property type="entry name" value="Peptidase_C40"/>
</dbReference>
<feature type="domain" description="NlpC/P60" evidence="6">
    <location>
        <begin position="360"/>
        <end position="485"/>
    </location>
</feature>
<dbReference type="PROSITE" id="PS51935">
    <property type="entry name" value="NLPC_P60"/>
    <property type="match status" value="1"/>
</dbReference>
<dbReference type="InterPro" id="IPR000064">
    <property type="entry name" value="NLP_P60_dom"/>
</dbReference>
<evidence type="ECO:0000259" key="6">
    <source>
        <dbReference type="PROSITE" id="PS51935"/>
    </source>
</evidence>
<comment type="similarity">
    <text evidence="1">Belongs to the peptidase C40 family.</text>
</comment>
<keyword evidence="2" id="KW-0645">Protease</keyword>
<gene>
    <name evidence="7" type="primary">ykfC</name>
    <name evidence="7" type="ORF">NCTC11819_00559</name>
</gene>
<feature type="compositionally biased region" description="Basic and acidic residues" evidence="5">
    <location>
        <begin position="275"/>
        <end position="297"/>
    </location>
</feature>
<keyword evidence="4" id="KW-0788">Thiol protease</keyword>
<evidence type="ECO:0000256" key="4">
    <source>
        <dbReference type="ARBA" id="ARBA00022807"/>
    </source>
</evidence>
<dbReference type="PANTHER" id="PTHR47053">
    <property type="entry name" value="MUREIN DD-ENDOPEPTIDASE MEPH-RELATED"/>
    <property type="match status" value="1"/>
</dbReference>
<dbReference type="EC" id="3.4.-.-" evidence="7"/>
<evidence type="ECO:0000313" key="8">
    <source>
        <dbReference type="Proteomes" id="UP000255284"/>
    </source>
</evidence>
<reference evidence="7 8" key="1">
    <citation type="submission" date="2018-06" db="EMBL/GenBank/DDBJ databases">
        <authorList>
            <consortium name="Pathogen Informatics"/>
            <person name="Doyle S."/>
        </authorList>
    </citation>
    <scope>NUCLEOTIDE SEQUENCE [LARGE SCALE GENOMIC DNA]</scope>
    <source>
        <strain evidence="7 8">NCTC11819</strain>
    </source>
</reference>
<sequence>MCLMVLELRKLTLGEDILICETLGTEISLKTWQKRLMVGAVLAAFSWCGVALPPATAAPESKSDKIAKLESQIAQNRVKAEKAALAVDQTAAAYAQAFDELQAAETSAKAAISKAKEAALAAESAKAKLGLLAVAKYRQEHHNLADFETITETDAFHTQALKQEVNNILGAKADAQVQSLTALKNVAEVLQEKANQAVQGKKLAAKNLEETEKKARARAQEAVKDLERASAQREQIIAELARAREISLAQERERQAKAEAARQAALAAAAEKKRQEEAARAAREAERKKAQELREAQIRAQRQAEAARKAQEAAAAKARADAQERIRAQQAAQLAQDRAVSAAKQAEEIEKKPASIAPSAAASQGVGSALLSWAYGKVGLPYIWGGSGPNGYDCSGLIYAGMRDLGFSIARVASGQYSSLANISYAERQPGDLIFFSSDGTAAGVYHVGIYAGDGKLLHAPRPGQTITVVPLYSVNKIMPYVARL</sequence>
<feature type="region of interest" description="Disordered" evidence="5">
    <location>
        <begin position="275"/>
        <end position="318"/>
    </location>
</feature>
<organism evidence="7 8">
    <name type="scientific">Mobiluncus mulieris</name>
    <dbReference type="NCBI Taxonomy" id="2052"/>
    <lineage>
        <taxon>Bacteria</taxon>
        <taxon>Bacillati</taxon>
        <taxon>Actinomycetota</taxon>
        <taxon>Actinomycetes</taxon>
        <taxon>Actinomycetales</taxon>
        <taxon>Actinomycetaceae</taxon>
        <taxon>Mobiluncus</taxon>
    </lineage>
</organism>
<dbReference type="Gene3D" id="3.90.1720.10">
    <property type="entry name" value="endopeptidase domain like (from Nostoc punctiforme)"/>
    <property type="match status" value="1"/>
</dbReference>
<evidence type="ECO:0000313" key="7">
    <source>
        <dbReference type="EMBL" id="STO16015.1"/>
    </source>
</evidence>
<dbReference type="EMBL" id="UGGQ01000006">
    <property type="protein sequence ID" value="STO16015.1"/>
    <property type="molecule type" value="Genomic_DNA"/>
</dbReference>
<comment type="caution">
    <text evidence="7">The sequence shown here is derived from an EMBL/GenBank/DDBJ whole genome shotgun (WGS) entry which is preliminary data.</text>
</comment>
<name>A0A8G2HRI5_9ACTO</name>
<dbReference type="GO" id="GO:0006508">
    <property type="term" value="P:proteolysis"/>
    <property type="evidence" value="ECO:0007669"/>
    <property type="project" value="UniProtKB-KW"/>
</dbReference>
<evidence type="ECO:0000256" key="1">
    <source>
        <dbReference type="ARBA" id="ARBA00007074"/>
    </source>
</evidence>
<protein>
    <submittedName>
        <fullName evidence="7">Gamma-D-glutamyl-L-lysine endopeptidase</fullName>
        <ecNumber evidence="7">3.4.-.-</ecNumber>
    </submittedName>
</protein>
<accession>A0A8G2HRI5</accession>
<dbReference type="InterPro" id="IPR038765">
    <property type="entry name" value="Papain-like_cys_pep_sf"/>
</dbReference>
<evidence type="ECO:0000256" key="5">
    <source>
        <dbReference type="SAM" id="MobiDB-lite"/>
    </source>
</evidence>
<dbReference type="GO" id="GO:0008234">
    <property type="term" value="F:cysteine-type peptidase activity"/>
    <property type="evidence" value="ECO:0007669"/>
    <property type="project" value="UniProtKB-KW"/>
</dbReference>
<dbReference type="Pfam" id="PF00877">
    <property type="entry name" value="NLPC_P60"/>
    <property type="match status" value="1"/>
</dbReference>